<dbReference type="InterPro" id="IPR006439">
    <property type="entry name" value="HAD-SF_hydro_IA"/>
</dbReference>
<dbReference type="RefSeq" id="WP_317545331.1">
    <property type="nucleotide sequence ID" value="NZ_JAWLKB010000025.1"/>
</dbReference>
<dbReference type="InterPro" id="IPR023214">
    <property type="entry name" value="HAD_sf"/>
</dbReference>
<comment type="caution">
    <text evidence="5">The sequence shown here is derived from an EMBL/GenBank/DDBJ whole genome shotgun (WGS) entry which is preliminary data.</text>
</comment>
<accession>A0ABU4C3L2</accession>
<gene>
    <name evidence="5" type="ORF">R3Q16_30065</name>
</gene>
<keyword evidence="6" id="KW-1185">Reference proteome</keyword>
<evidence type="ECO:0000313" key="6">
    <source>
        <dbReference type="Proteomes" id="UP001185927"/>
    </source>
</evidence>
<dbReference type="EMBL" id="JAWLKB010000025">
    <property type="protein sequence ID" value="MDV6270879.1"/>
    <property type="molecule type" value="Genomic_DNA"/>
</dbReference>
<dbReference type="SUPFAM" id="SSF56784">
    <property type="entry name" value="HAD-like"/>
    <property type="match status" value="1"/>
</dbReference>
<keyword evidence="3" id="KW-0479">Metal-binding</keyword>
<keyword evidence="4" id="KW-0460">Magnesium</keyword>
<proteinExistence type="inferred from homology"/>
<protein>
    <submittedName>
        <fullName evidence="5">HAD family phosphatase</fullName>
    </submittedName>
</protein>
<dbReference type="PANTHER" id="PTHR46193:SF10">
    <property type="entry name" value="6-PHOSPHOGLUCONATE PHOSPHATASE"/>
    <property type="match status" value="1"/>
</dbReference>
<evidence type="ECO:0000256" key="2">
    <source>
        <dbReference type="ARBA" id="ARBA00006171"/>
    </source>
</evidence>
<reference evidence="5 6" key="1">
    <citation type="submission" date="2023-10" db="EMBL/GenBank/DDBJ databases">
        <title>Development of a sustainable strategy for remediation of hydrocarbon-contaminated territories based on the waste exchange concept.</title>
        <authorList>
            <person name="Krivoruchko A."/>
        </authorList>
    </citation>
    <scope>NUCLEOTIDE SEQUENCE [LARGE SCALE GENOMIC DNA]</scope>
    <source>
        <strain evidence="5 6">IEGM 1203</strain>
    </source>
</reference>
<dbReference type="Pfam" id="PF00702">
    <property type="entry name" value="Hydrolase"/>
    <property type="match status" value="1"/>
</dbReference>
<evidence type="ECO:0000256" key="3">
    <source>
        <dbReference type="ARBA" id="ARBA00022723"/>
    </source>
</evidence>
<dbReference type="Proteomes" id="UP001185927">
    <property type="component" value="Unassembled WGS sequence"/>
</dbReference>
<dbReference type="SFLD" id="SFLDG01129">
    <property type="entry name" value="C1.5:_HAD__Beta-PGM__Phosphata"/>
    <property type="match status" value="1"/>
</dbReference>
<evidence type="ECO:0000256" key="1">
    <source>
        <dbReference type="ARBA" id="ARBA00001946"/>
    </source>
</evidence>
<dbReference type="SFLD" id="SFLDS00003">
    <property type="entry name" value="Haloacid_Dehalogenase"/>
    <property type="match status" value="1"/>
</dbReference>
<dbReference type="PANTHER" id="PTHR46193">
    <property type="entry name" value="6-PHOSPHOGLUCONATE PHOSPHATASE"/>
    <property type="match status" value="1"/>
</dbReference>
<dbReference type="NCBIfam" id="TIGR01509">
    <property type="entry name" value="HAD-SF-IA-v3"/>
    <property type="match status" value="1"/>
</dbReference>
<sequence>MNSRWHGRAVIFDCDGTIADSETLSLETWDVELSRFGYRLTDEDRQFCVGSSYEKCYGHFASLIADLPPADVFDVAYREHLDARYRSDLTAFEDALDVLEFLRENDIPVVVASNSDRRRLALTMSLIGIEHLPSVAGDEVPSPKPAPDIFVRAAAVLGVEPNQCLVIEDSQPGVDGALAAGIPVWALQRATHAPVGASHLTRTLDRNTLVSLLDAQIPA</sequence>
<name>A0ABU4C3L2_RHOGO</name>
<dbReference type="Gene3D" id="3.40.50.1000">
    <property type="entry name" value="HAD superfamily/HAD-like"/>
    <property type="match status" value="1"/>
</dbReference>
<dbReference type="Gene3D" id="1.10.150.240">
    <property type="entry name" value="Putative phosphatase, domain 2"/>
    <property type="match status" value="1"/>
</dbReference>
<dbReference type="InterPro" id="IPR051600">
    <property type="entry name" value="Beta-PGM-like"/>
</dbReference>
<dbReference type="InterPro" id="IPR023198">
    <property type="entry name" value="PGP-like_dom2"/>
</dbReference>
<evidence type="ECO:0000313" key="5">
    <source>
        <dbReference type="EMBL" id="MDV6270879.1"/>
    </source>
</evidence>
<comment type="similarity">
    <text evidence="2">Belongs to the HAD-like hydrolase superfamily. CbbY/CbbZ/Gph/YieH family.</text>
</comment>
<comment type="cofactor">
    <cofactor evidence="1">
        <name>Mg(2+)</name>
        <dbReference type="ChEBI" id="CHEBI:18420"/>
    </cofactor>
</comment>
<organism evidence="5 6">
    <name type="scientific">Rhodococcus globerulus</name>
    <dbReference type="NCBI Taxonomy" id="33008"/>
    <lineage>
        <taxon>Bacteria</taxon>
        <taxon>Bacillati</taxon>
        <taxon>Actinomycetota</taxon>
        <taxon>Actinomycetes</taxon>
        <taxon>Mycobacteriales</taxon>
        <taxon>Nocardiaceae</taxon>
        <taxon>Rhodococcus</taxon>
    </lineage>
</organism>
<dbReference type="PRINTS" id="PR00413">
    <property type="entry name" value="HADHALOGNASE"/>
</dbReference>
<dbReference type="InterPro" id="IPR036412">
    <property type="entry name" value="HAD-like_sf"/>
</dbReference>
<evidence type="ECO:0000256" key="4">
    <source>
        <dbReference type="ARBA" id="ARBA00022842"/>
    </source>
</evidence>